<dbReference type="AlphaFoldDB" id="A0A1J1H735"/>
<dbReference type="SUPFAM" id="SSF52540">
    <property type="entry name" value="P-loop containing nucleoside triphosphate hydrolases"/>
    <property type="match status" value="1"/>
</dbReference>
<dbReference type="KEGG" id="prel:PRELSG_1107600"/>
<dbReference type="RefSeq" id="XP_028533732.1">
    <property type="nucleotide sequence ID" value="XM_028677331.1"/>
</dbReference>
<dbReference type="VEuPathDB" id="PlasmoDB:PRELSG_1107600"/>
<name>A0A1J1H735_PLARL</name>
<keyword evidence="3" id="KW-1185">Reference proteome</keyword>
<evidence type="ECO:0000256" key="1">
    <source>
        <dbReference type="SAM" id="Coils"/>
    </source>
</evidence>
<reference evidence="2 3" key="1">
    <citation type="submission" date="2015-04" db="EMBL/GenBank/DDBJ databases">
        <authorList>
            <consortium name="Pathogen Informatics"/>
        </authorList>
    </citation>
    <scope>NUCLEOTIDE SEQUENCE [LARGE SCALE GENOMIC DNA]</scope>
    <source>
        <strain evidence="2 3">SGS1</strain>
    </source>
</reference>
<sequence length="986" mass="119696">MKKRKNKRKINYHEETFTYKNIEKYDEDVIDIDNNFLKVRNKYSSILKKINIYSEKKEKKNYIKELKNDINKITSNIKNELKYVDILICGDKNSGKTTFLNCISCVDHFNSNKYNISLLNDKTNVKNEIKSNKEIIWNYNKLELLSYIPIIFSKFTNRNYDVLKKEFKKNFLDTDICESSIFITADDLSFINYEFNLCSNSFINDFDYIKINFCEYGEDLFRKIKKYYNILKNYNEHLEMKNENEEGGNNKKKYEGIEICDRLWETNKNIKKLFSSYNIRNIIETALLRIKETKYINYFINLKKCFLLIKSSKLIYNILIEKEFKKSKNNLKIKKKNKVTFNSLLNNMYSKNTILIHDDNKLYNKLKKKKKKKIFLTLNEEHLSNTFHYLNIIKDLNNYDKKEMLYVICRFFDFEKLSKRFSIYFNLNYNLNIFNRVINKVENRENVKNINVKAVYYLIKKCVNKKWKIQKRKKKKNNDMVFKYYSEKKLKYLNKTKEKKSDKTSCSNNCTIIINNSSIKKKINFLLKEALEIRNFFKIFYDEYIYKNKNRSYVRNLVKENFDICFLFMKFCFYYIQINNSSTVLNKLTIHNIIYLRQIDIIKKDQFIYHSICIPSCVHAFINILKINYKSEVFHSVENYKTFLLKFILYGLAYYKLKKNSYDFYTNKIKTNHICYFTRDIIINSIADLFEKKLNEKKSYGNVKKISKKENKALSVSRKCKKNMKTLKKIINSIDINIPPFIIINNIKTNWVYFKNYMILSKMCSYFKGSTYIYPNICFEIIMNFNSNSNVEDIFISKTEQQQNYFTLCFLPLHNIFFKNKIKKKKVLHFPFNHKLLKYFNDNILVKKKKNSYLLLNLLCNKFFNMFKKFLIYYKNKNYDIKVDFIFILLNYVMDIYYLMCYEKKKIHISNKKDFIITNDECFINEKIKVKENKIKKIIFLIDENNVIFNSTFFLWEDLKYKKKYSLKNKYIKYLEKHLFFSILCK</sequence>
<accession>A0A1J1H735</accession>
<dbReference type="GeneID" id="39736852"/>
<dbReference type="EMBL" id="LN835306">
    <property type="protein sequence ID" value="CRH00729.1"/>
    <property type="molecule type" value="Genomic_DNA"/>
</dbReference>
<protein>
    <submittedName>
        <fullName evidence="2">Uncharacterized protein</fullName>
    </submittedName>
</protein>
<keyword evidence="1" id="KW-0175">Coiled coil</keyword>
<dbReference type="InterPro" id="IPR027417">
    <property type="entry name" value="P-loop_NTPase"/>
</dbReference>
<proteinExistence type="predicted"/>
<evidence type="ECO:0000313" key="3">
    <source>
        <dbReference type="Proteomes" id="UP000220158"/>
    </source>
</evidence>
<dbReference type="Proteomes" id="UP000220158">
    <property type="component" value="Chromosome 11"/>
</dbReference>
<dbReference type="OrthoDB" id="371040at2759"/>
<gene>
    <name evidence="2" type="ORF">PRELSG_1107600</name>
</gene>
<organism evidence="2 3">
    <name type="scientific">Plasmodium relictum</name>
    <dbReference type="NCBI Taxonomy" id="85471"/>
    <lineage>
        <taxon>Eukaryota</taxon>
        <taxon>Sar</taxon>
        <taxon>Alveolata</taxon>
        <taxon>Apicomplexa</taxon>
        <taxon>Aconoidasida</taxon>
        <taxon>Haemosporida</taxon>
        <taxon>Plasmodiidae</taxon>
        <taxon>Plasmodium</taxon>
        <taxon>Plasmodium (Haemamoeba)</taxon>
    </lineage>
</organism>
<dbReference type="OMA" id="MITEMIF"/>
<feature type="coiled-coil region" evidence="1">
    <location>
        <begin position="56"/>
        <end position="83"/>
    </location>
</feature>
<evidence type="ECO:0000313" key="2">
    <source>
        <dbReference type="EMBL" id="CRH00729.1"/>
    </source>
</evidence>